<evidence type="ECO:0000259" key="10">
    <source>
        <dbReference type="Pfam" id="PF04652"/>
    </source>
</evidence>
<accession>A0A8K0CZG5</accession>
<dbReference type="InterPro" id="IPR039431">
    <property type="entry name" value="Vta1/CALS_N"/>
</dbReference>
<evidence type="ECO:0000256" key="1">
    <source>
        <dbReference type="ARBA" id="ARBA00004481"/>
    </source>
</evidence>
<comment type="subcellular location">
    <subcellularLocation>
        <location evidence="2">Cytoplasm</location>
    </subcellularLocation>
    <subcellularLocation>
        <location evidence="1">Endosome membrane</location>
        <topology evidence="1">Peripheral membrane protein</topology>
    </subcellularLocation>
</comment>
<reference evidence="12" key="1">
    <citation type="submission" date="2019-08" db="EMBL/GenBank/DDBJ databases">
        <title>The genome of the North American firefly Photinus pyralis.</title>
        <authorList>
            <consortium name="Photinus pyralis genome working group"/>
            <person name="Fallon T.R."/>
            <person name="Sander Lower S.E."/>
            <person name="Weng J.-K."/>
        </authorList>
    </citation>
    <scope>NUCLEOTIDE SEQUENCE</scope>
    <source>
        <strain evidence="12">TRF0915ILg1</strain>
        <tissue evidence="12">Whole body</tissue>
    </source>
</reference>
<feature type="compositionally biased region" description="Pro residues" evidence="9">
    <location>
        <begin position="206"/>
        <end position="217"/>
    </location>
</feature>
<dbReference type="FunFam" id="1.20.5.420:FF:000001">
    <property type="entry name" value="Vacuolar protein sorting-associated protein VTA1 homolog"/>
    <property type="match status" value="1"/>
</dbReference>
<dbReference type="PANTHER" id="PTHR46009">
    <property type="entry name" value="VACUOLAR PROTEIN SORTING-ASSOCIATED PROTEIN VTA1 HOMOLOG"/>
    <property type="match status" value="1"/>
</dbReference>
<dbReference type="GO" id="GO:0005771">
    <property type="term" value="C:multivesicular body"/>
    <property type="evidence" value="ECO:0007669"/>
    <property type="project" value="TreeGrafter"/>
</dbReference>
<dbReference type="OrthoDB" id="391137at2759"/>
<comment type="similarity">
    <text evidence="3">Belongs to the VTA1 family.</text>
</comment>
<sequence length="310" mass="33909">MLDLPPLPPDVKHIAHFLKVADEHDERNIVVSYWSRMYACQVAMKSVPGKKPPEVTAILLAIMDWLEQAKKANTDSDGITNETAAQALIEEYAIQLFQYADAQDRAENFGKNVVKAFYTAGILMDVLQQFGNLSEDIFNKRKYAKWKAAYIHNCLKNGERPLPGPPTVLGDSDDDEEEEEGAAPGPAPKDPVSNEPSNPSISPLTPFNPPPSIPNNPPEGSMPFMPQLPTIPQSAVTPQPSPLPPQPTPAPRTNSVTPTPSAASSLGPEHIEKAQKYCKWAGSALNYDDVNTAIDNLQKALHLLQFGEEK</sequence>
<evidence type="ECO:0000256" key="4">
    <source>
        <dbReference type="ARBA" id="ARBA00022448"/>
    </source>
</evidence>
<dbReference type="GO" id="GO:0032511">
    <property type="term" value="P:late endosome to vacuole transport via multivesicular body sorting pathway"/>
    <property type="evidence" value="ECO:0007669"/>
    <property type="project" value="InterPro"/>
</dbReference>
<organism evidence="12 13">
    <name type="scientific">Ignelater luminosus</name>
    <name type="common">Cucubano</name>
    <name type="synonym">Pyrophorus luminosus</name>
    <dbReference type="NCBI Taxonomy" id="2038154"/>
    <lineage>
        <taxon>Eukaryota</taxon>
        <taxon>Metazoa</taxon>
        <taxon>Ecdysozoa</taxon>
        <taxon>Arthropoda</taxon>
        <taxon>Hexapoda</taxon>
        <taxon>Insecta</taxon>
        <taxon>Pterygota</taxon>
        <taxon>Neoptera</taxon>
        <taxon>Endopterygota</taxon>
        <taxon>Coleoptera</taxon>
        <taxon>Polyphaga</taxon>
        <taxon>Elateriformia</taxon>
        <taxon>Elateroidea</taxon>
        <taxon>Elateridae</taxon>
        <taxon>Agrypninae</taxon>
        <taxon>Pyrophorini</taxon>
        <taxon>Ignelater</taxon>
    </lineage>
</organism>
<gene>
    <name evidence="12" type="ORF">ILUMI_09706</name>
</gene>
<comment type="caution">
    <text evidence="12">The sequence shown here is derived from an EMBL/GenBank/DDBJ whole genome shotgun (WGS) entry which is preliminary data.</text>
</comment>
<evidence type="ECO:0000256" key="9">
    <source>
        <dbReference type="SAM" id="MobiDB-lite"/>
    </source>
</evidence>
<dbReference type="Gene3D" id="1.20.5.420">
    <property type="entry name" value="Immunoglobulin FC, subunit C"/>
    <property type="match status" value="1"/>
</dbReference>
<evidence type="ECO:0000256" key="3">
    <source>
        <dbReference type="ARBA" id="ARBA00007895"/>
    </source>
</evidence>
<dbReference type="EMBL" id="VTPC01005060">
    <property type="protein sequence ID" value="KAF2896469.1"/>
    <property type="molecule type" value="Genomic_DNA"/>
</dbReference>
<keyword evidence="7" id="KW-0653">Protein transport</keyword>
<dbReference type="GO" id="GO:0010008">
    <property type="term" value="C:endosome membrane"/>
    <property type="evidence" value="ECO:0007669"/>
    <property type="project" value="UniProtKB-SubCell"/>
</dbReference>
<keyword evidence="5" id="KW-0963">Cytoplasm</keyword>
<feature type="compositionally biased region" description="Acidic residues" evidence="9">
    <location>
        <begin position="171"/>
        <end position="181"/>
    </location>
</feature>
<name>A0A8K0CZG5_IGNLU</name>
<evidence type="ECO:0000259" key="11">
    <source>
        <dbReference type="Pfam" id="PF18097"/>
    </source>
</evidence>
<dbReference type="InterPro" id="IPR041212">
    <property type="entry name" value="Vta1_C"/>
</dbReference>
<evidence type="ECO:0000256" key="8">
    <source>
        <dbReference type="ARBA" id="ARBA00023136"/>
    </source>
</evidence>
<proteinExistence type="inferred from homology"/>
<dbReference type="PANTHER" id="PTHR46009:SF1">
    <property type="entry name" value="VACUOLAR PROTEIN SORTING-ASSOCIATED PROTEIN VTA1 HOMOLOG"/>
    <property type="match status" value="1"/>
</dbReference>
<feature type="compositionally biased region" description="Polar residues" evidence="9">
    <location>
        <begin position="252"/>
        <end position="264"/>
    </location>
</feature>
<keyword evidence="6" id="KW-0967">Endosome</keyword>
<evidence type="ECO:0000313" key="12">
    <source>
        <dbReference type="EMBL" id="KAF2896469.1"/>
    </source>
</evidence>
<dbReference type="Pfam" id="PF18097">
    <property type="entry name" value="Vta1_C"/>
    <property type="match status" value="1"/>
</dbReference>
<keyword evidence="4" id="KW-0813">Transport</keyword>
<dbReference type="InterPro" id="IPR023175">
    <property type="entry name" value="Vta1/CALS_N_sf"/>
</dbReference>
<protein>
    <recommendedName>
        <fullName evidence="14">Vacuolar protein sorting-associated protein VTA1 homolog</fullName>
    </recommendedName>
</protein>
<dbReference type="AlphaFoldDB" id="A0A8K0CZG5"/>
<evidence type="ECO:0000256" key="7">
    <source>
        <dbReference type="ARBA" id="ARBA00022927"/>
    </source>
</evidence>
<dbReference type="InterPro" id="IPR044538">
    <property type="entry name" value="Vta1-like"/>
</dbReference>
<feature type="domain" description="Vta1/callose synthase N-terminal" evidence="10">
    <location>
        <begin position="14"/>
        <end position="157"/>
    </location>
</feature>
<evidence type="ECO:0000256" key="6">
    <source>
        <dbReference type="ARBA" id="ARBA00022753"/>
    </source>
</evidence>
<dbReference type="Gene3D" id="1.25.40.270">
    <property type="entry name" value="Vacuolar protein sorting-associated protein vta1"/>
    <property type="match status" value="1"/>
</dbReference>
<dbReference type="Pfam" id="PF04652">
    <property type="entry name" value="Vta1"/>
    <property type="match status" value="1"/>
</dbReference>
<evidence type="ECO:0000256" key="2">
    <source>
        <dbReference type="ARBA" id="ARBA00004496"/>
    </source>
</evidence>
<dbReference type="GO" id="GO:0015031">
    <property type="term" value="P:protein transport"/>
    <property type="evidence" value="ECO:0007669"/>
    <property type="project" value="UniProtKB-KW"/>
</dbReference>
<feature type="compositionally biased region" description="Pro residues" evidence="9">
    <location>
        <begin position="239"/>
        <end position="250"/>
    </location>
</feature>
<evidence type="ECO:0000313" key="13">
    <source>
        <dbReference type="Proteomes" id="UP000801492"/>
    </source>
</evidence>
<evidence type="ECO:0008006" key="14">
    <source>
        <dbReference type="Google" id="ProtNLM"/>
    </source>
</evidence>
<feature type="domain" description="Vta1 C-terminal" evidence="11">
    <location>
        <begin position="268"/>
        <end position="305"/>
    </location>
</feature>
<evidence type="ECO:0000256" key="5">
    <source>
        <dbReference type="ARBA" id="ARBA00022490"/>
    </source>
</evidence>
<feature type="region of interest" description="Disordered" evidence="9">
    <location>
        <begin position="156"/>
        <end position="268"/>
    </location>
</feature>
<keyword evidence="8" id="KW-0472">Membrane</keyword>
<dbReference type="Proteomes" id="UP000801492">
    <property type="component" value="Unassembled WGS sequence"/>
</dbReference>
<keyword evidence="13" id="KW-1185">Reference proteome</keyword>